<dbReference type="GO" id="GO:0015648">
    <property type="term" value="F:lipid-linked peptidoglycan transporter activity"/>
    <property type="evidence" value="ECO:0007669"/>
    <property type="project" value="UniProtKB-UniRule"/>
</dbReference>
<keyword evidence="8 9" id="KW-0961">Cell wall biogenesis/degradation</keyword>
<dbReference type="PANTHER" id="PTHR47019:SF1">
    <property type="entry name" value="LIPID II FLIPPASE MURJ"/>
    <property type="match status" value="1"/>
</dbReference>
<feature type="transmembrane region" description="Helical" evidence="8">
    <location>
        <begin position="242"/>
        <end position="270"/>
    </location>
</feature>
<comment type="function">
    <text evidence="8 9">Involved in peptidoglycan biosynthesis. Transports lipid-linked peptidoglycan precursors from the inner to the outer leaflet of the cytoplasmic membrane.</text>
</comment>
<dbReference type="Proteomes" id="UP000229894">
    <property type="component" value="Unassembled WGS sequence"/>
</dbReference>
<evidence type="ECO:0000256" key="6">
    <source>
        <dbReference type="ARBA" id="ARBA00022989"/>
    </source>
</evidence>
<evidence type="ECO:0000256" key="4">
    <source>
        <dbReference type="ARBA" id="ARBA00022960"/>
    </source>
</evidence>
<reference evidence="11" key="1">
    <citation type="submission" date="2017-09" db="EMBL/GenBank/DDBJ databases">
        <title>Depth-based differentiation of microbial function through sediment-hosted aquifers and enrichment of novel symbionts in the deep terrestrial subsurface.</title>
        <authorList>
            <person name="Probst A.J."/>
            <person name="Ladd B."/>
            <person name="Jarett J.K."/>
            <person name="Geller-Mcgrath D.E."/>
            <person name="Sieber C.M.K."/>
            <person name="Emerson J.B."/>
            <person name="Anantharaman K."/>
            <person name="Thomas B.C."/>
            <person name="Malmstrom R."/>
            <person name="Stieglmeier M."/>
            <person name="Klingl A."/>
            <person name="Woyke T."/>
            <person name="Ryan C.M."/>
            <person name="Banfield J.F."/>
        </authorList>
    </citation>
    <scope>NUCLEOTIDE SEQUENCE [LARGE SCALE GENOMIC DNA]</scope>
</reference>
<dbReference type="CDD" id="cd13123">
    <property type="entry name" value="MATE_MurJ_like"/>
    <property type="match status" value="1"/>
</dbReference>
<name>A0A2M7BU03_9BACT</name>
<comment type="subcellular location">
    <subcellularLocation>
        <location evidence="1 8">Cell membrane</location>
        <topology evidence="1 8">Multi-pass membrane protein</topology>
    </subcellularLocation>
</comment>
<feature type="transmembrane region" description="Helical" evidence="8">
    <location>
        <begin position="276"/>
        <end position="293"/>
    </location>
</feature>
<keyword evidence="3 8" id="KW-0812">Transmembrane</keyword>
<feature type="transmembrane region" description="Helical" evidence="8">
    <location>
        <begin position="413"/>
        <end position="434"/>
    </location>
</feature>
<feature type="transmembrane region" description="Helical" evidence="8">
    <location>
        <begin position="12"/>
        <end position="33"/>
    </location>
</feature>
<accession>A0A2M7BU03</accession>
<dbReference type="Pfam" id="PF03023">
    <property type="entry name" value="MurJ"/>
    <property type="match status" value="1"/>
</dbReference>
<dbReference type="GO" id="GO:0071555">
    <property type="term" value="P:cell wall organization"/>
    <property type="evidence" value="ECO:0007669"/>
    <property type="project" value="UniProtKB-UniRule"/>
</dbReference>
<comment type="caution">
    <text evidence="10">The sequence shown here is derived from an EMBL/GenBank/DDBJ whole genome shotgun (WGS) entry which is preliminary data.</text>
</comment>
<dbReference type="AlphaFoldDB" id="A0A2M7BU03"/>
<gene>
    <name evidence="10" type="primary">mviN</name>
    <name evidence="8" type="synonym">murJ</name>
    <name evidence="10" type="ORF">COS49_02700</name>
</gene>
<comment type="pathway">
    <text evidence="8">Cell wall biogenesis; peptidoglycan biosynthesis.</text>
</comment>
<keyword evidence="8 9" id="KW-0813">Transport</keyword>
<dbReference type="PANTHER" id="PTHR47019">
    <property type="entry name" value="LIPID II FLIPPASE MURJ"/>
    <property type="match status" value="1"/>
</dbReference>
<evidence type="ECO:0000256" key="5">
    <source>
        <dbReference type="ARBA" id="ARBA00022984"/>
    </source>
</evidence>
<evidence type="ECO:0000256" key="7">
    <source>
        <dbReference type="ARBA" id="ARBA00023136"/>
    </source>
</evidence>
<keyword evidence="5 8" id="KW-0573">Peptidoglycan synthesis</keyword>
<keyword evidence="7 8" id="KW-0472">Membrane</keyword>
<feature type="transmembrane region" description="Helical" evidence="8">
    <location>
        <begin position="314"/>
        <end position="333"/>
    </location>
</feature>
<protein>
    <recommendedName>
        <fullName evidence="8">Probable lipid II flippase MurJ</fullName>
    </recommendedName>
</protein>
<dbReference type="HAMAP" id="MF_02078">
    <property type="entry name" value="MurJ_MviN"/>
    <property type="match status" value="1"/>
</dbReference>
<dbReference type="GO" id="GO:0008360">
    <property type="term" value="P:regulation of cell shape"/>
    <property type="evidence" value="ECO:0007669"/>
    <property type="project" value="UniProtKB-UniRule"/>
</dbReference>
<comment type="similarity">
    <text evidence="8 9">Belongs to the MurJ/MviN family.</text>
</comment>
<evidence type="ECO:0000256" key="9">
    <source>
        <dbReference type="PIRNR" id="PIRNR002869"/>
    </source>
</evidence>
<proteinExistence type="inferred from homology"/>
<evidence type="ECO:0000313" key="10">
    <source>
        <dbReference type="EMBL" id="PIV10044.1"/>
    </source>
</evidence>
<feature type="transmembrane region" description="Helical" evidence="8">
    <location>
        <begin position="353"/>
        <end position="376"/>
    </location>
</feature>
<feature type="transmembrane region" description="Helical" evidence="8">
    <location>
        <begin position="501"/>
        <end position="522"/>
    </location>
</feature>
<keyword evidence="4 8" id="KW-0133">Cell shape</keyword>
<feature type="transmembrane region" description="Helical" evidence="8">
    <location>
        <begin position="191"/>
        <end position="210"/>
    </location>
</feature>
<dbReference type="PRINTS" id="PR01806">
    <property type="entry name" value="VIRFACTRMVIN"/>
</dbReference>
<dbReference type="GO" id="GO:0009252">
    <property type="term" value="P:peptidoglycan biosynthetic process"/>
    <property type="evidence" value="ECO:0007669"/>
    <property type="project" value="UniProtKB-UniRule"/>
</dbReference>
<dbReference type="EMBL" id="PEUX01000061">
    <property type="protein sequence ID" value="PIV10044.1"/>
    <property type="molecule type" value="Genomic_DNA"/>
</dbReference>
<sequence length="546" mass="60432">MIKSFFNSPSRTIAAAAVVLGAASLISRLLGLFRDRILAGRFGAGDELDIYYAAFRIPDMVYSLLVLGAVSAGFIPVFINYLQKDKKQTWSLANSVLNLMALSLIVVCALLIVLAPWLAKLVAPGFSSEKLSLTVQLTRVMFLSPFFLGLSAVFGGILQSFRRFLVYSLGPIMYNLGIIFGTLVLVDYFGLLGLAYGVVLGAFFHMLIQIPPAHFCGFRWRPVFDFRFSGVRRIFKLMPPRILSLALSQINFWLMTVFASFLAVGSIAVYNLAYNIWSFPLGVFGISFVLAAFPKLSQTAQKKNIIGFVKTFSLTLRQILFLTLPSAALFIVLREEIVRVILGVGRFSWPDTLLTFQTLAYFSIGLFAEALILLFLRGFFAWEDTKTPFLIGLLAMAFRLPVAWFLAQKMGVSGLALGFSFGSIFYLILLFIALRRKIAKKLRSFAPQFMKSEAPKNLDEKNIFLSGGKMILASGLAALAAYLSLQYLASLVDTATGLGLLFQGGLAGLFGLLIYLLCAWLFRLTELKLFLTSLFGRSLGKKYLEG</sequence>
<feature type="transmembrane region" description="Helical" evidence="8">
    <location>
        <begin position="470"/>
        <end position="489"/>
    </location>
</feature>
<feature type="transmembrane region" description="Helical" evidence="8">
    <location>
        <begin position="95"/>
        <end position="119"/>
    </location>
</feature>
<evidence type="ECO:0000256" key="1">
    <source>
        <dbReference type="ARBA" id="ARBA00004651"/>
    </source>
</evidence>
<evidence type="ECO:0000256" key="2">
    <source>
        <dbReference type="ARBA" id="ARBA00022475"/>
    </source>
</evidence>
<dbReference type="GO" id="GO:0034204">
    <property type="term" value="P:lipid translocation"/>
    <property type="evidence" value="ECO:0007669"/>
    <property type="project" value="TreeGrafter"/>
</dbReference>
<evidence type="ECO:0000256" key="8">
    <source>
        <dbReference type="HAMAP-Rule" id="MF_02078"/>
    </source>
</evidence>
<feature type="transmembrane region" description="Helical" evidence="8">
    <location>
        <begin position="165"/>
        <end position="185"/>
    </location>
</feature>
<organism evidence="10 11">
    <name type="scientific">Candidatus Portnoybacteria bacterium CG03_land_8_20_14_0_80_41_10</name>
    <dbReference type="NCBI Taxonomy" id="1974808"/>
    <lineage>
        <taxon>Bacteria</taxon>
        <taxon>Candidatus Portnoyibacteriota</taxon>
    </lineage>
</organism>
<dbReference type="PIRSF" id="PIRSF002869">
    <property type="entry name" value="MviN"/>
    <property type="match status" value="1"/>
</dbReference>
<feature type="transmembrane region" description="Helical" evidence="8">
    <location>
        <begin position="139"/>
        <end position="158"/>
    </location>
</feature>
<dbReference type="InterPro" id="IPR004268">
    <property type="entry name" value="MurJ"/>
</dbReference>
<dbReference type="NCBIfam" id="TIGR01695">
    <property type="entry name" value="murJ_mviN"/>
    <property type="match status" value="1"/>
</dbReference>
<dbReference type="UniPathway" id="UPA00219"/>
<keyword evidence="2 8" id="KW-1003">Cell membrane</keyword>
<evidence type="ECO:0000256" key="3">
    <source>
        <dbReference type="ARBA" id="ARBA00022692"/>
    </source>
</evidence>
<dbReference type="GO" id="GO:0005886">
    <property type="term" value="C:plasma membrane"/>
    <property type="evidence" value="ECO:0007669"/>
    <property type="project" value="UniProtKB-SubCell"/>
</dbReference>
<evidence type="ECO:0000313" key="11">
    <source>
        <dbReference type="Proteomes" id="UP000229894"/>
    </source>
</evidence>
<feature type="transmembrane region" description="Helical" evidence="8">
    <location>
        <begin position="61"/>
        <end position="83"/>
    </location>
</feature>
<keyword evidence="6 8" id="KW-1133">Transmembrane helix</keyword>
<dbReference type="InterPro" id="IPR051050">
    <property type="entry name" value="Lipid_II_flippase_MurJ/MviN"/>
</dbReference>
<feature type="transmembrane region" description="Helical" evidence="8">
    <location>
        <begin position="388"/>
        <end position="407"/>
    </location>
</feature>